<comment type="similarity">
    <text evidence="1 4">Belongs to the prolyl-tRNA editing family. YbaK/EbsC subfamily.</text>
</comment>
<dbReference type="InterPro" id="IPR007214">
    <property type="entry name" value="YbaK/aa-tRNA-synth-assoc-dom"/>
</dbReference>
<name>A0ABV7ZKA2_9CORY</name>
<evidence type="ECO:0000256" key="3">
    <source>
        <dbReference type="ARBA" id="ARBA00023239"/>
    </source>
</evidence>
<dbReference type="EMBL" id="JBHRZN010000001">
    <property type="protein sequence ID" value="MFC3848982.1"/>
    <property type="molecule type" value="Genomic_DNA"/>
</dbReference>
<dbReference type="Gene3D" id="3.90.960.10">
    <property type="entry name" value="YbaK/aminoacyl-tRNA synthetase-associated domain"/>
    <property type="match status" value="1"/>
</dbReference>
<dbReference type="NCBIfam" id="TIGR00011">
    <property type="entry name" value="YbaK_EbsC"/>
    <property type="match status" value="1"/>
</dbReference>
<keyword evidence="3 4" id="KW-0456">Lyase</keyword>
<protein>
    <recommendedName>
        <fullName evidence="4">Cys-tRNA(Pro)/Cys-tRNA(Cys) deacylase</fullName>
        <ecNumber evidence="4">4.2.-.-</ecNumber>
    </recommendedName>
</protein>
<dbReference type="Proteomes" id="UP001595751">
    <property type="component" value="Unassembled WGS sequence"/>
</dbReference>
<evidence type="ECO:0000256" key="2">
    <source>
        <dbReference type="ARBA" id="ARBA00022917"/>
    </source>
</evidence>
<keyword evidence="2 4" id="KW-0648">Protein biosynthesis</keyword>
<sequence length="172" mass="17507">MAKKKKAKGDGAATPAIAACVSAGIPHTVHQFPHSDDHFGEEAAHWLGEHMGVAAERIFKTLVVDMHGKRTGLAVAVVPVTGRLNLKATAKALGASKAELADPAAAQRSSGYVVGGISPLGQKRALPTVVDASADGHDTIFVSGGRRGLDIELSPADLAALTGATFAAIGED</sequence>
<evidence type="ECO:0000256" key="4">
    <source>
        <dbReference type="PIRNR" id="PIRNR006181"/>
    </source>
</evidence>
<dbReference type="InterPro" id="IPR036754">
    <property type="entry name" value="YbaK/aa-tRNA-synt-asso_dom_sf"/>
</dbReference>
<gene>
    <name evidence="6" type="primary">ybaK</name>
    <name evidence="6" type="ORF">ACFORJ_02210</name>
</gene>
<keyword evidence="7" id="KW-1185">Reference proteome</keyword>
<dbReference type="PANTHER" id="PTHR30411:SF0">
    <property type="entry name" value="CYS-TRNA(PRO)_CYS-TRNA(CYS) DEACYLASE YBAK"/>
    <property type="match status" value="1"/>
</dbReference>
<evidence type="ECO:0000259" key="5">
    <source>
        <dbReference type="Pfam" id="PF04073"/>
    </source>
</evidence>
<organism evidence="6 7">
    <name type="scientific">Corynebacterium hansenii</name>
    <dbReference type="NCBI Taxonomy" id="394964"/>
    <lineage>
        <taxon>Bacteria</taxon>
        <taxon>Bacillati</taxon>
        <taxon>Actinomycetota</taxon>
        <taxon>Actinomycetes</taxon>
        <taxon>Mycobacteriales</taxon>
        <taxon>Corynebacteriaceae</taxon>
        <taxon>Corynebacterium</taxon>
    </lineage>
</organism>
<dbReference type="RefSeq" id="WP_290291510.1">
    <property type="nucleotide sequence ID" value="NZ_CP047211.1"/>
</dbReference>
<evidence type="ECO:0000256" key="1">
    <source>
        <dbReference type="ARBA" id="ARBA00009798"/>
    </source>
</evidence>
<accession>A0ABV7ZKA2</accession>
<feature type="domain" description="YbaK/aminoacyl-tRNA synthetase-associated" evidence="5">
    <location>
        <begin position="48"/>
        <end position="160"/>
    </location>
</feature>
<dbReference type="InterPro" id="IPR004369">
    <property type="entry name" value="Prolyl-tRNA_editing_YbaK/EbsC"/>
</dbReference>
<dbReference type="CDD" id="cd00002">
    <property type="entry name" value="YbaK_deacylase"/>
    <property type="match status" value="1"/>
</dbReference>
<comment type="caution">
    <text evidence="6">The sequence shown here is derived from an EMBL/GenBank/DDBJ whole genome shotgun (WGS) entry which is preliminary data.</text>
</comment>
<dbReference type="EC" id="4.2.-.-" evidence="4"/>
<dbReference type="SUPFAM" id="SSF55826">
    <property type="entry name" value="YbaK/ProRS associated domain"/>
    <property type="match status" value="1"/>
</dbReference>
<proteinExistence type="inferred from homology"/>
<evidence type="ECO:0000313" key="7">
    <source>
        <dbReference type="Proteomes" id="UP001595751"/>
    </source>
</evidence>
<reference evidence="7" key="1">
    <citation type="journal article" date="2019" name="Int. J. Syst. Evol. Microbiol.">
        <title>The Global Catalogue of Microorganisms (GCM) 10K type strain sequencing project: providing services to taxonomists for standard genome sequencing and annotation.</title>
        <authorList>
            <consortium name="The Broad Institute Genomics Platform"/>
            <consortium name="The Broad Institute Genome Sequencing Center for Infectious Disease"/>
            <person name="Wu L."/>
            <person name="Ma J."/>
        </authorList>
    </citation>
    <scope>NUCLEOTIDE SEQUENCE [LARGE SCALE GENOMIC DNA]</scope>
    <source>
        <strain evidence="7">CCUG 53252</strain>
    </source>
</reference>
<dbReference type="PANTHER" id="PTHR30411">
    <property type="entry name" value="CYTOPLASMIC PROTEIN"/>
    <property type="match status" value="1"/>
</dbReference>
<dbReference type="Pfam" id="PF04073">
    <property type="entry name" value="tRNA_edit"/>
    <property type="match status" value="1"/>
</dbReference>
<dbReference type="PIRSF" id="PIRSF006181">
    <property type="entry name" value="EbsC_YbaK"/>
    <property type="match status" value="1"/>
</dbReference>
<evidence type="ECO:0000313" key="6">
    <source>
        <dbReference type="EMBL" id="MFC3848982.1"/>
    </source>
</evidence>